<organism evidence="1">
    <name type="scientific">viral metagenome</name>
    <dbReference type="NCBI Taxonomy" id="1070528"/>
    <lineage>
        <taxon>unclassified sequences</taxon>
        <taxon>metagenomes</taxon>
        <taxon>organismal metagenomes</taxon>
    </lineage>
</organism>
<sequence>MNDKSQKFLEFNKELNNFTEAISLSEEEEEKFTLKEKDFIHADNNSKIFGFLSKYPESLFYVVNNIGYQDEYNKTGEIKKKKQRKGAKCGHGRNVTSVVEIGRTINNVYGVDFYKSKPKTRMKQTKVFKGKSLCQELEFALRFKQLSRTKSDSSKNIIWFYKTEEIFK</sequence>
<accession>A0A6C0IY94</accession>
<protein>
    <submittedName>
        <fullName evidence="1">Uncharacterized protein</fullName>
    </submittedName>
</protein>
<proteinExistence type="predicted"/>
<name>A0A6C0IY94_9ZZZZ</name>
<evidence type="ECO:0000313" key="1">
    <source>
        <dbReference type="EMBL" id="QHT97415.1"/>
    </source>
</evidence>
<reference evidence="1" key="1">
    <citation type="journal article" date="2020" name="Nature">
        <title>Giant virus diversity and host interactions through global metagenomics.</title>
        <authorList>
            <person name="Schulz F."/>
            <person name="Roux S."/>
            <person name="Paez-Espino D."/>
            <person name="Jungbluth S."/>
            <person name="Walsh D.A."/>
            <person name="Denef V.J."/>
            <person name="McMahon K.D."/>
            <person name="Konstantinidis K.T."/>
            <person name="Eloe-Fadrosh E.A."/>
            <person name="Kyrpides N.C."/>
            <person name="Woyke T."/>
        </authorList>
    </citation>
    <scope>NUCLEOTIDE SEQUENCE</scope>
    <source>
        <strain evidence="1">GVMAG-M-3300025138-11</strain>
    </source>
</reference>
<dbReference type="EMBL" id="MN740276">
    <property type="protein sequence ID" value="QHT97415.1"/>
    <property type="molecule type" value="Genomic_DNA"/>
</dbReference>
<dbReference type="AlphaFoldDB" id="A0A6C0IY94"/>